<feature type="domain" description="Putative host cell surface-exposed lipoprotein Ltp-like HTH region" evidence="2">
    <location>
        <begin position="180"/>
        <end position="226"/>
    </location>
</feature>
<evidence type="ECO:0000259" key="2">
    <source>
        <dbReference type="Pfam" id="PF07553"/>
    </source>
</evidence>
<comment type="caution">
    <text evidence="4">The sequence shown here is derived from an EMBL/GenBank/DDBJ whole genome shotgun (WGS) entry which is preliminary data.</text>
</comment>
<proteinExistence type="predicted"/>
<gene>
    <name evidence="4" type="ORF">EAH86_19310</name>
</gene>
<dbReference type="EMBL" id="RCZM01000008">
    <property type="protein sequence ID" value="TPG12891.1"/>
    <property type="molecule type" value="Genomic_DNA"/>
</dbReference>
<dbReference type="OrthoDB" id="2004788at2"/>
<organism evidence="4 5">
    <name type="scientific">Pedococcus bigeumensis</name>
    <dbReference type="NCBI Taxonomy" id="433644"/>
    <lineage>
        <taxon>Bacteria</taxon>
        <taxon>Bacillati</taxon>
        <taxon>Actinomycetota</taxon>
        <taxon>Actinomycetes</taxon>
        <taxon>Micrococcales</taxon>
        <taxon>Intrasporangiaceae</taxon>
        <taxon>Pedococcus</taxon>
    </lineage>
</organism>
<feature type="domain" description="Putative host cell surface-exposed lipoprotein Ltp-like HTH region" evidence="2">
    <location>
        <begin position="132"/>
        <end position="177"/>
    </location>
</feature>
<name>A0A502CMG9_9MICO</name>
<dbReference type="Pfam" id="PF07553">
    <property type="entry name" value="Lipoprotein_Ltp"/>
    <property type="match status" value="2"/>
</dbReference>
<accession>A0A502CMG9</accession>
<dbReference type="RefSeq" id="WP_140743786.1">
    <property type="nucleotide sequence ID" value="NZ_RCZM01000008.1"/>
</dbReference>
<dbReference type="InterPro" id="IPR011434">
    <property type="entry name" value="Ltp-like_HTH"/>
</dbReference>
<evidence type="ECO:0000313" key="5">
    <source>
        <dbReference type="Proteomes" id="UP000317722"/>
    </source>
</evidence>
<feature type="compositionally biased region" description="Low complexity" evidence="1">
    <location>
        <begin position="87"/>
        <end position="114"/>
    </location>
</feature>
<keyword evidence="5" id="KW-1185">Reference proteome</keyword>
<dbReference type="Pfam" id="PF10708">
    <property type="entry name" value="DUF2510"/>
    <property type="match status" value="1"/>
</dbReference>
<dbReference type="Proteomes" id="UP000317722">
    <property type="component" value="Unassembled WGS sequence"/>
</dbReference>
<dbReference type="Gene3D" id="1.10.10.10">
    <property type="entry name" value="Winged helix-like DNA-binding domain superfamily/Winged helix DNA-binding domain"/>
    <property type="match status" value="2"/>
</dbReference>
<sequence length="228" mass="23711">MSTPAGWYPQNDGQQRYWDGQQWTEHFAPGATEAALPMASAQKPARSWYVRKRVLIPAGIVALAIFATALGGGGDEPTQPVSASSPTTSAVKAAEPAAATVSPAPTTKAAAAVPKPAPKPAAPKAPTLTSGQRNAMRAAENYLELMGMSKAGLIRQLSSPAGDGYSKADATYAANHVKVDWNAEAVEAAKNYMEMMPMSRSGLIQQLSSSAGDQFTKAQATHAADAVL</sequence>
<reference evidence="4 5" key="1">
    <citation type="journal article" date="2019" name="Environ. Microbiol.">
        <title>Species interactions and distinct microbial communities in high Arctic permafrost affected cryosols are associated with the CH4 and CO2 gas fluxes.</title>
        <authorList>
            <person name="Altshuler I."/>
            <person name="Hamel J."/>
            <person name="Turney S."/>
            <person name="Magnuson E."/>
            <person name="Levesque R."/>
            <person name="Greer C."/>
            <person name="Whyte L.G."/>
        </authorList>
    </citation>
    <scope>NUCLEOTIDE SEQUENCE [LARGE SCALE GENOMIC DNA]</scope>
    <source>
        <strain evidence="4 5">S9.3A</strain>
    </source>
</reference>
<evidence type="ECO:0000313" key="4">
    <source>
        <dbReference type="EMBL" id="TPG12891.1"/>
    </source>
</evidence>
<evidence type="ECO:0000259" key="3">
    <source>
        <dbReference type="Pfam" id="PF10708"/>
    </source>
</evidence>
<dbReference type="InterPro" id="IPR018929">
    <property type="entry name" value="DUF2510"/>
</dbReference>
<dbReference type="AlphaFoldDB" id="A0A502CMG9"/>
<protein>
    <submittedName>
        <fullName evidence="4">DUF2510 domain-containing protein</fullName>
    </submittedName>
</protein>
<feature type="region of interest" description="Disordered" evidence="1">
    <location>
        <begin position="73"/>
        <end position="133"/>
    </location>
</feature>
<dbReference type="InterPro" id="IPR036388">
    <property type="entry name" value="WH-like_DNA-bd_sf"/>
</dbReference>
<evidence type="ECO:0000256" key="1">
    <source>
        <dbReference type="SAM" id="MobiDB-lite"/>
    </source>
</evidence>
<feature type="domain" description="DUF2510" evidence="3">
    <location>
        <begin position="5"/>
        <end position="34"/>
    </location>
</feature>